<dbReference type="EMBL" id="BKAL01000008">
    <property type="protein sequence ID" value="GEP69827.1"/>
    <property type="molecule type" value="Genomic_DNA"/>
</dbReference>
<dbReference type="Pfam" id="PF13191">
    <property type="entry name" value="AAA_16"/>
    <property type="match status" value="1"/>
</dbReference>
<accession>A0A512PF46</accession>
<gene>
    <name evidence="4" type="ORF">CSO01_25420</name>
</gene>
<dbReference type="GO" id="GO:0005737">
    <property type="term" value="C:cytoplasm"/>
    <property type="evidence" value="ECO:0007669"/>
    <property type="project" value="TreeGrafter"/>
</dbReference>
<dbReference type="SUPFAM" id="SSF52540">
    <property type="entry name" value="P-loop containing nucleoside triphosphate hydrolases"/>
    <property type="match status" value="1"/>
</dbReference>
<dbReference type="InterPro" id="IPR027417">
    <property type="entry name" value="P-loop_NTPase"/>
</dbReference>
<name>A0A512PF46_9CELL</name>
<evidence type="ECO:0000256" key="2">
    <source>
        <dbReference type="ARBA" id="ARBA00022840"/>
    </source>
</evidence>
<dbReference type="PANTHER" id="PTHR16305:SF28">
    <property type="entry name" value="GUANYLATE CYCLASE DOMAIN-CONTAINING PROTEIN"/>
    <property type="match status" value="1"/>
</dbReference>
<organism evidence="4 5">
    <name type="scientific">Cellulomonas soli</name>
    <dbReference type="NCBI Taxonomy" id="931535"/>
    <lineage>
        <taxon>Bacteria</taxon>
        <taxon>Bacillati</taxon>
        <taxon>Actinomycetota</taxon>
        <taxon>Actinomycetes</taxon>
        <taxon>Micrococcales</taxon>
        <taxon>Cellulomonadaceae</taxon>
        <taxon>Cellulomonas</taxon>
    </lineage>
</organism>
<dbReference type="Gene3D" id="3.40.50.300">
    <property type="entry name" value="P-loop containing nucleotide triphosphate hydrolases"/>
    <property type="match status" value="1"/>
</dbReference>
<evidence type="ECO:0000313" key="4">
    <source>
        <dbReference type="EMBL" id="GEP69827.1"/>
    </source>
</evidence>
<evidence type="ECO:0000259" key="3">
    <source>
        <dbReference type="Pfam" id="PF13191"/>
    </source>
</evidence>
<protein>
    <recommendedName>
        <fullName evidence="3">Orc1-like AAA ATPase domain-containing protein</fullName>
    </recommendedName>
</protein>
<dbReference type="GO" id="GO:0004016">
    <property type="term" value="F:adenylate cyclase activity"/>
    <property type="evidence" value="ECO:0007669"/>
    <property type="project" value="TreeGrafter"/>
</dbReference>
<feature type="domain" description="Orc1-like AAA ATPase" evidence="3">
    <location>
        <begin position="12"/>
        <end position="168"/>
    </location>
</feature>
<dbReference type="Proteomes" id="UP000321798">
    <property type="component" value="Unassembled WGS sequence"/>
</dbReference>
<dbReference type="GO" id="GO:0005524">
    <property type="term" value="F:ATP binding"/>
    <property type="evidence" value="ECO:0007669"/>
    <property type="project" value="UniProtKB-KW"/>
</dbReference>
<evidence type="ECO:0000313" key="5">
    <source>
        <dbReference type="Proteomes" id="UP000321798"/>
    </source>
</evidence>
<comment type="caution">
    <text evidence="4">The sequence shown here is derived from an EMBL/GenBank/DDBJ whole genome shotgun (WGS) entry which is preliminary data.</text>
</comment>
<keyword evidence="5" id="KW-1185">Reference proteome</keyword>
<proteinExistence type="predicted"/>
<evidence type="ECO:0000256" key="1">
    <source>
        <dbReference type="ARBA" id="ARBA00022741"/>
    </source>
</evidence>
<dbReference type="AlphaFoldDB" id="A0A512PF46"/>
<dbReference type="RefSeq" id="WP_146953566.1">
    <property type="nucleotide sequence ID" value="NZ_BAABBJ010000001.1"/>
</dbReference>
<dbReference type="OrthoDB" id="3691954at2"/>
<dbReference type="PANTHER" id="PTHR16305">
    <property type="entry name" value="TESTICULAR SOLUBLE ADENYLYL CYCLASE"/>
    <property type="match status" value="1"/>
</dbReference>
<dbReference type="InterPro" id="IPR041664">
    <property type="entry name" value="AAA_16"/>
</dbReference>
<keyword evidence="2" id="KW-0067">ATP-binding</keyword>
<keyword evidence="1" id="KW-0547">Nucleotide-binding</keyword>
<reference evidence="4 5" key="1">
    <citation type="submission" date="2019-07" db="EMBL/GenBank/DDBJ databases">
        <title>Whole genome shotgun sequence of Cellulomonas soli NBRC 109434.</title>
        <authorList>
            <person name="Hosoyama A."/>
            <person name="Uohara A."/>
            <person name="Ohji S."/>
            <person name="Ichikawa N."/>
        </authorList>
    </citation>
    <scope>NUCLEOTIDE SEQUENCE [LARGE SCALE GENOMIC DNA]</scope>
    <source>
        <strain evidence="4 5">NBRC 109434</strain>
    </source>
</reference>
<sequence length="385" mass="40010">MSTSAGSGRAHPLVGRAAELDDLDELLSVVAGGGGATVLIEGECGVGKSSLVGALRGGAHLLDVELCVARADEADRRPFAMLTAALLGPSGRATSSPVGAELTSLLDALGDDPTGAAVLVERAGELFAALVRHRGDQHPWVLVLEDVHLADDASLQVLLRLAHEGAVSRALVLATMRPVPYRPALAEVVTAWTRAGARYLELRPLSARASLDLAETMVGGVIGPALRGTVATAGGNPMLITDVVRTARRTGAVVVLDGVHDTPDPGWLVALDAVVRARLDYLPAEVRLLLGQASVLGSSFVISDVAALSGEPVAGCWRTLRHAMAAGLVHARGDRLVFRHDLVRGALYDGLDPSGRRALHARAAWALREAGAPVHVVAGHLDRAR</sequence>